<proteinExistence type="predicted"/>
<dbReference type="Gene3D" id="3.40.50.12780">
    <property type="entry name" value="N-terminal domain of ligase-like"/>
    <property type="match status" value="1"/>
</dbReference>
<evidence type="ECO:0000259" key="4">
    <source>
        <dbReference type="Pfam" id="PF00501"/>
    </source>
</evidence>
<dbReference type="AlphaFoldDB" id="Q18176"/>
<evidence type="ECO:0000256" key="3">
    <source>
        <dbReference type="SAM" id="MobiDB-lite"/>
    </source>
</evidence>
<comment type="subcellular location">
    <subcellularLocation>
        <location evidence="1">Peroxisome</location>
    </subcellularLocation>
</comment>
<dbReference type="PhylomeDB" id="Q18176"/>
<dbReference type="InterPro" id="IPR042099">
    <property type="entry name" value="ANL_N_sf"/>
</dbReference>
<evidence type="ECO:0000313" key="5">
    <source>
        <dbReference type="EMBL" id="CCD65694.1"/>
    </source>
</evidence>
<accession>G4S328</accession>
<dbReference type="OMA" id="NIDQYEI"/>
<protein>
    <submittedName>
        <fullName evidence="5">AMP-dependent synthetase/ligase domain-containing protein</fullName>
    </submittedName>
</protein>
<accession>Q18176</accession>
<dbReference type="Pfam" id="PF00501">
    <property type="entry name" value="AMP-binding"/>
    <property type="match status" value="2"/>
</dbReference>
<evidence type="ECO:0000256" key="2">
    <source>
        <dbReference type="ARBA" id="ARBA00023140"/>
    </source>
</evidence>
<dbReference type="SUPFAM" id="SSF56801">
    <property type="entry name" value="Acetyl-CoA synthetase-like"/>
    <property type="match status" value="1"/>
</dbReference>
<dbReference type="PeptideAtlas" id="Q18176"/>
<gene>
    <name evidence="5 7" type="ORF">C25G6.3</name>
    <name evidence="5" type="ORF">CELE_C25G6.3</name>
</gene>
<dbReference type="Proteomes" id="UP000001940">
    <property type="component" value="Chromosome X"/>
</dbReference>
<dbReference type="Bgee" id="WBGene00016108">
    <property type="expression patterns" value="Expressed in larva and 3 other cell types or tissues"/>
</dbReference>
<dbReference type="PANTHER" id="PTHR24096">
    <property type="entry name" value="LONG-CHAIN-FATTY-ACID--COA LIGASE"/>
    <property type="match status" value="1"/>
</dbReference>
<dbReference type="AGR" id="WB:WBGene00016108"/>
<dbReference type="SMR" id="Q18176"/>
<feature type="domain" description="AMP-dependent synthetase/ligase" evidence="4">
    <location>
        <begin position="99"/>
        <end position="188"/>
    </location>
</feature>
<dbReference type="InParanoid" id="Q18176"/>
<feature type="region of interest" description="Disordered" evidence="3">
    <location>
        <begin position="41"/>
        <end position="80"/>
    </location>
</feature>
<keyword evidence="2" id="KW-0576">Peroxisome</keyword>
<sequence length="578" mass="65085">MTDFNIDQYEITVTVDDSSSAKDEDEGTIKPKLYPDLKKLNKTTEDNDKTTDCTIVLKPSPTPTQENTETPENPPEKAPENANFREWLLDNLSYHRNYNPAKIALIEEISEVRCVTYEELVDGSKRTANYMSHHGVKNGDRILMCMENTVEYVLYQLGGFLLGAIPVLINPSHIASEKLSDIGCTTAIVDFEHYGHMLRISQSTLQSIERVFVLAEDIAAISLARHVWVIDAFGFLGFPPNYVCDQFIEESNDSVAFIIPGSLENDQYISHSQESGFHLCHDYFEQLFGMLKKTEQLGSKNHLITDGLHCHDALSYLYTILTKGESCILAESTMDVWRASLLDRIAGIIEQYKVTLLFSNSQLLKCFIKYEVHKIYNLSSLEIVANHGAVVSVATAKKVKKILDVTLIQAYSAAEFGVASFGDFDETLDKQLVNCGHSIDDVKIKVIAHMETDKEMAKGKWGQVILSGRQLLKEYIGNKELNTSRKFGKSWFKTGDYGMIDENDRVHIEGAISDLITAQNKLVSSEMMESIICEHKMVHDVVVMQNDQHVWCGVLLKNENETPSGETLEKLLKSKKVK</sequence>
<dbReference type="PANTHER" id="PTHR24096:SF341">
    <property type="entry name" value="AMP-DEPENDENT SYNTHETASE_LIGASE DOMAIN-CONTAINING PROTEIN"/>
    <property type="match status" value="1"/>
</dbReference>
<evidence type="ECO:0000313" key="6">
    <source>
        <dbReference type="Proteomes" id="UP000001940"/>
    </source>
</evidence>
<dbReference type="WormBase" id="C25G6.3">
    <property type="protein sequence ID" value="CE42445"/>
    <property type="gene ID" value="WBGene00016108"/>
</dbReference>
<evidence type="ECO:0000313" key="7">
    <source>
        <dbReference type="WormBase" id="C25G6.3"/>
    </source>
</evidence>
<dbReference type="EMBL" id="BX284606">
    <property type="protein sequence ID" value="CCD65694.1"/>
    <property type="molecule type" value="Genomic_DNA"/>
</dbReference>
<dbReference type="PaxDb" id="6239-C25G6.3"/>
<dbReference type="OrthoDB" id="10253869at2759"/>
<dbReference type="InterPro" id="IPR000873">
    <property type="entry name" value="AMP-dep_synth/lig_dom"/>
</dbReference>
<dbReference type="GO" id="GO:0016405">
    <property type="term" value="F:CoA-ligase activity"/>
    <property type="evidence" value="ECO:0000318"/>
    <property type="project" value="GO_Central"/>
</dbReference>
<dbReference type="KEGG" id="cel:CELE_C25G6.3"/>
<evidence type="ECO:0000256" key="1">
    <source>
        <dbReference type="ARBA" id="ARBA00004275"/>
    </source>
</evidence>
<dbReference type="HOGENOM" id="CLU_471928_0_0_1"/>
<feature type="domain" description="AMP-dependent synthetase/ligase" evidence="4">
    <location>
        <begin position="309"/>
        <end position="475"/>
    </location>
</feature>
<dbReference type="CTD" id="182919"/>
<feature type="compositionally biased region" description="Basic and acidic residues" evidence="3">
    <location>
        <begin position="41"/>
        <end position="51"/>
    </location>
</feature>
<dbReference type="GeneID" id="182919"/>
<dbReference type="UCSC" id="C25G6.3">
    <property type="organism name" value="c. elegans"/>
</dbReference>
<reference evidence="5 6" key="1">
    <citation type="journal article" date="1998" name="Science">
        <title>Genome sequence of the nematode C. elegans: a platform for investigating biology.</title>
        <authorList>
            <consortium name="The C. elegans sequencing consortium"/>
            <person name="Sulson J.E."/>
            <person name="Waterston R."/>
        </authorList>
    </citation>
    <scope>NUCLEOTIDE SEQUENCE [LARGE SCALE GENOMIC DNA]</scope>
    <source>
        <strain evidence="5 6">Bristol N2</strain>
    </source>
</reference>
<dbReference type="RefSeq" id="NP_508231.2">
    <property type="nucleotide sequence ID" value="NM_075830.4"/>
</dbReference>
<dbReference type="eggNOG" id="KOG1176">
    <property type="taxonomic scope" value="Eukaryota"/>
</dbReference>
<keyword evidence="6" id="KW-1185">Reference proteome</keyword>
<dbReference type="STRING" id="6239.C25G6.3.1"/>
<name>Q18176_CAEEL</name>
<dbReference type="FunCoup" id="Q18176">
    <property type="interactions" value="328"/>
</dbReference>
<dbReference type="GO" id="GO:0005777">
    <property type="term" value="C:peroxisome"/>
    <property type="evidence" value="ECO:0007669"/>
    <property type="project" value="UniProtKB-SubCell"/>
</dbReference>
<dbReference type="Gene3D" id="3.40.50.980">
    <property type="match status" value="1"/>
</dbReference>
<organism evidence="5 6">
    <name type="scientific">Caenorhabditis elegans</name>
    <dbReference type="NCBI Taxonomy" id="6239"/>
    <lineage>
        <taxon>Eukaryota</taxon>
        <taxon>Metazoa</taxon>
        <taxon>Ecdysozoa</taxon>
        <taxon>Nematoda</taxon>
        <taxon>Chromadorea</taxon>
        <taxon>Rhabditida</taxon>
        <taxon>Rhabditina</taxon>
        <taxon>Rhabditomorpha</taxon>
        <taxon>Rhabditoidea</taxon>
        <taxon>Rhabditidae</taxon>
        <taxon>Peloderinae</taxon>
        <taxon>Caenorhabditis</taxon>
    </lineage>
</organism>
<dbReference type="eggNOG" id="KOG0504">
    <property type="taxonomic scope" value="Eukaryota"/>
</dbReference>